<keyword evidence="2" id="KW-1185">Reference proteome</keyword>
<organism evidence="1 2">
    <name type="scientific">Tritrichomonas foetus</name>
    <dbReference type="NCBI Taxonomy" id="1144522"/>
    <lineage>
        <taxon>Eukaryota</taxon>
        <taxon>Metamonada</taxon>
        <taxon>Parabasalia</taxon>
        <taxon>Tritrichomonadida</taxon>
        <taxon>Tritrichomonadidae</taxon>
        <taxon>Tritrichomonas</taxon>
    </lineage>
</organism>
<evidence type="ECO:0000313" key="2">
    <source>
        <dbReference type="Proteomes" id="UP000179807"/>
    </source>
</evidence>
<gene>
    <name evidence="1" type="ORF">TRFO_28170</name>
</gene>
<accession>A0A1J4JYV1</accession>
<protein>
    <submittedName>
        <fullName evidence="1">Uncharacterized protein</fullName>
    </submittedName>
</protein>
<dbReference type="Proteomes" id="UP000179807">
    <property type="component" value="Unassembled WGS sequence"/>
</dbReference>
<name>A0A1J4JYV1_9EUKA</name>
<dbReference type="EMBL" id="MLAK01000796">
    <property type="protein sequence ID" value="OHT04343.1"/>
    <property type="molecule type" value="Genomic_DNA"/>
</dbReference>
<evidence type="ECO:0000313" key="1">
    <source>
        <dbReference type="EMBL" id="OHT04343.1"/>
    </source>
</evidence>
<comment type="caution">
    <text evidence="1">The sequence shown here is derived from an EMBL/GenBank/DDBJ whole genome shotgun (WGS) entry which is preliminary data.</text>
</comment>
<reference evidence="1" key="1">
    <citation type="submission" date="2016-10" db="EMBL/GenBank/DDBJ databases">
        <authorList>
            <person name="Benchimol M."/>
            <person name="Almeida L.G."/>
            <person name="Vasconcelos A.T."/>
            <person name="Perreira-Neves A."/>
            <person name="Rosa I.A."/>
            <person name="Tasca T."/>
            <person name="Bogo M.R."/>
            <person name="de Souza W."/>
        </authorList>
    </citation>
    <scope>NUCLEOTIDE SEQUENCE [LARGE SCALE GENOMIC DNA]</scope>
    <source>
        <strain evidence="1">K</strain>
    </source>
</reference>
<dbReference type="RefSeq" id="XP_068357479.1">
    <property type="nucleotide sequence ID" value="XM_068506013.1"/>
</dbReference>
<dbReference type="AlphaFoldDB" id="A0A1J4JYV1"/>
<sequence>MNYDFGYANTNNKILASFIIHHHQNGDNTFAFHQKLTIKLLTTLYILDEYTEQFRIYGSKSLILNSIGSKYSNSKLNDNLIYSFLPSINELRMIASLIKNPKAQELFHEKRCLIGPSIRYCLQLDLSDIQKLIIDIISTIKPREFNSVVMNSSYYINKPIKNIYGLLLYASSRIPKGSDIYTYFNCSLQQWKIFSNYVTKIGSPTLTKYLKDHYFEVKENAKQILFNIMSEESHLEKLKAAFFNLDLNALKDPHPFIFQAHQLTYSIQNSKKISDETKVIREFTFNADSSEVEIVKNPELLFTSNSPVVYYLPPTVNESGIDAAYKCMIDGIMTLVLLQFTVSYHLSFHMGVFEYFKKKIDEYKSKIKLEFWVVTPHLNHNFVFDKLKGYCSDSNNAKKKTIGRHEPLNIKKIRSNFNILSIYERLFF</sequence>
<dbReference type="VEuPathDB" id="TrichDB:TRFO_28170"/>
<dbReference type="GeneID" id="94840717"/>
<proteinExistence type="predicted"/>